<dbReference type="GeneID" id="39499502"/>
<evidence type="ECO:0000256" key="2">
    <source>
        <dbReference type="ARBA" id="ARBA00022679"/>
    </source>
</evidence>
<name>A0A2Z5Y4K1_9ENTE</name>
<geneLocation type="plasmid" evidence="7">
    <name>pmp1 dat561 dna</name>
</geneLocation>
<keyword evidence="2 5" id="KW-0808">Transferase</keyword>
<gene>
    <name evidence="5" type="primary">citG</name>
    <name evidence="6" type="ORF">DAT561_p1026</name>
</gene>
<dbReference type="EMBL" id="AP018493">
    <property type="protein sequence ID" value="BBC61729.1"/>
    <property type="molecule type" value="Genomic_DNA"/>
</dbReference>
<protein>
    <recommendedName>
        <fullName evidence="5">Probable 2-(5''-triphosphoribosyl)-3'-dephosphocoenzyme-A synthase</fullName>
        <shortName evidence="5">2-(5''-triphosphoribosyl)-3'-dephospho-CoA synthase</shortName>
        <ecNumber evidence="5">2.4.2.52</ecNumber>
    </recommendedName>
</protein>
<dbReference type="NCBIfam" id="TIGR03125">
    <property type="entry name" value="citrate_citG"/>
    <property type="match status" value="1"/>
</dbReference>
<dbReference type="InterPro" id="IPR002736">
    <property type="entry name" value="CitG"/>
</dbReference>
<dbReference type="InterPro" id="IPR017551">
    <property type="entry name" value="TriPribosyl-deP-CoA_syn_CitG"/>
</dbReference>
<dbReference type="PANTHER" id="PTHR30201">
    <property type="entry name" value="TRIPHOSPHORIBOSYL-DEPHOSPHO-COA SYNTHASE"/>
    <property type="match status" value="1"/>
</dbReference>
<dbReference type="GO" id="GO:0005524">
    <property type="term" value="F:ATP binding"/>
    <property type="evidence" value="ECO:0007669"/>
    <property type="project" value="UniProtKB-KW"/>
</dbReference>
<dbReference type="HAMAP" id="MF_00397">
    <property type="entry name" value="CitG"/>
    <property type="match status" value="1"/>
</dbReference>
<evidence type="ECO:0000256" key="5">
    <source>
        <dbReference type="HAMAP-Rule" id="MF_00397"/>
    </source>
</evidence>
<keyword evidence="3 5" id="KW-0547">Nucleotide-binding</keyword>
<evidence type="ECO:0000256" key="3">
    <source>
        <dbReference type="ARBA" id="ARBA00022741"/>
    </source>
</evidence>
<proteinExistence type="inferred from homology"/>
<comment type="catalytic activity">
    <reaction evidence="1 5">
        <text>3'-dephospho-CoA + ATP = 2'-(5''-triphospho-alpha-D-ribosyl)-3'-dephospho-CoA + adenine</text>
        <dbReference type="Rhea" id="RHEA:15117"/>
        <dbReference type="ChEBI" id="CHEBI:16708"/>
        <dbReference type="ChEBI" id="CHEBI:30616"/>
        <dbReference type="ChEBI" id="CHEBI:57328"/>
        <dbReference type="ChEBI" id="CHEBI:61378"/>
        <dbReference type="EC" id="2.4.2.52"/>
    </reaction>
</comment>
<dbReference type="Pfam" id="PF01874">
    <property type="entry name" value="CitG"/>
    <property type="match status" value="1"/>
</dbReference>
<organism evidence="6 7">
    <name type="scientific">Melissococcus plutonius</name>
    <dbReference type="NCBI Taxonomy" id="33970"/>
    <lineage>
        <taxon>Bacteria</taxon>
        <taxon>Bacillati</taxon>
        <taxon>Bacillota</taxon>
        <taxon>Bacilli</taxon>
        <taxon>Lactobacillales</taxon>
        <taxon>Enterococcaceae</taxon>
        <taxon>Melissococcus</taxon>
    </lineage>
</organism>
<dbReference type="GO" id="GO:0016757">
    <property type="term" value="F:glycosyltransferase activity"/>
    <property type="evidence" value="ECO:0007669"/>
    <property type="project" value="UniProtKB-KW"/>
</dbReference>
<evidence type="ECO:0000313" key="7">
    <source>
        <dbReference type="Proteomes" id="UP000269226"/>
    </source>
</evidence>
<dbReference type="AlphaFoldDB" id="A0A2Z5Y4K1"/>
<comment type="similarity">
    <text evidence="5">Belongs to the CitG/MdcB family.</text>
</comment>
<dbReference type="PANTHER" id="PTHR30201:SF2">
    <property type="entry name" value="2-(5''-TRIPHOSPHORIBOSYL)-3'-DEPHOSPHOCOENZYME-A SYNTHASE"/>
    <property type="match status" value="1"/>
</dbReference>
<keyword evidence="6" id="KW-0614">Plasmid</keyword>
<keyword evidence="6" id="KW-0328">Glycosyltransferase</keyword>
<reference evidence="6 7" key="1">
    <citation type="submission" date="2018-01" db="EMBL/GenBank/DDBJ databases">
        <title>Whole genome sequence of Melissococcus plutonius DAT561.</title>
        <authorList>
            <person name="Okumura K."/>
            <person name="Takamatsu D."/>
            <person name="Okura M."/>
        </authorList>
    </citation>
    <scope>NUCLEOTIDE SEQUENCE [LARGE SCALE GENOMIC DNA]</scope>
    <source>
        <strain evidence="6 7">DAT561</strain>
        <plasmid evidence="7">pmp1 dat561 dna</plasmid>
    </source>
</reference>
<dbReference type="GO" id="GO:0046917">
    <property type="term" value="F:triphosphoribosyl-dephospho-CoA synthase activity"/>
    <property type="evidence" value="ECO:0007669"/>
    <property type="project" value="UniProtKB-UniRule"/>
</dbReference>
<evidence type="ECO:0000256" key="4">
    <source>
        <dbReference type="ARBA" id="ARBA00022840"/>
    </source>
</evidence>
<dbReference type="EC" id="2.4.2.52" evidence="5"/>
<accession>A0A2Z5Y4K1</accession>
<keyword evidence="4 5" id="KW-0067">ATP-binding</keyword>
<sequence length="289" mass="32775">MLTYEKQIIIQSAQKALLYEVSCFPKPGLVDPIDPGSHQDMDLYTFIDSSVVLNSFFERFLILGEETKMEEPTIVFMKSRALGIAAENEMLTATHQVNTHKGAIFTLGIFLIACGRLEIWQNTVSLIQLQTVIRQLTKKLSEDFDNLHRKETKSLTWGEKLYLETGSLGIRGEAMDGYPGIINKGLPFYHQHTGTKQVKLLDTLLFLLLTIEDTNLLKRSKNMAIYSEIQPLITRYFDLGGVGTSEGKIYLDLLNRLFKKNNWSIGGSADALILTIFLDLLIERNYITM</sequence>
<evidence type="ECO:0000313" key="6">
    <source>
        <dbReference type="EMBL" id="BBC61729.1"/>
    </source>
</evidence>
<dbReference type="Gene3D" id="1.10.4200.10">
    <property type="entry name" value="Triphosphoribosyl-dephospho-CoA protein"/>
    <property type="match status" value="1"/>
</dbReference>
<dbReference type="RefSeq" id="WP_014868618.1">
    <property type="nucleotide sequence ID" value="NZ_AP018493.1"/>
</dbReference>
<evidence type="ECO:0000256" key="1">
    <source>
        <dbReference type="ARBA" id="ARBA00001210"/>
    </source>
</evidence>
<dbReference type="GO" id="GO:0051191">
    <property type="term" value="P:prosthetic group biosynthetic process"/>
    <property type="evidence" value="ECO:0007669"/>
    <property type="project" value="TreeGrafter"/>
</dbReference>
<dbReference type="Proteomes" id="UP000269226">
    <property type="component" value="Plasmid pMP1"/>
</dbReference>